<feature type="transmembrane region" description="Helical" evidence="7">
    <location>
        <begin position="119"/>
        <end position="136"/>
    </location>
</feature>
<evidence type="ECO:0000313" key="9">
    <source>
        <dbReference type="Proteomes" id="UP000694397"/>
    </source>
</evidence>
<gene>
    <name evidence="8" type="primary">apooa</name>
</gene>
<reference evidence="8 9" key="1">
    <citation type="submission" date="2019-04" db="EMBL/GenBank/DDBJ databases">
        <authorList>
            <consortium name="Wellcome Sanger Institute Data Sharing"/>
        </authorList>
    </citation>
    <scope>NUCLEOTIDE SEQUENCE [LARGE SCALE GENOMIC DNA]</scope>
</reference>
<accession>A0A8C9WQV6</accession>
<dbReference type="GO" id="GO:0061617">
    <property type="term" value="C:MICOS complex"/>
    <property type="evidence" value="ECO:0007669"/>
    <property type="project" value="UniProtKB-UniRule"/>
</dbReference>
<organism evidence="8 9">
    <name type="scientific">Scleropages formosus</name>
    <name type="common">Asian bonytongue</name>
    <name type="synonym">Osteoglossum formosum</name>
    <dbReference type="NCBI Taxonomy" id="113540"/>
    <lineage>
        <taxon>Eukaryota</taxon>
        <taxon>Metazoa</taxon>
        <taxon>Chordata</taxon>
        <taxon>Craniata</taxon>
        <taxon>Vertebrata</taxon>
        <taxon>Euteleostomi</taxon>
        <taxon>Actinopterygii</taxon>
        <taxon>Neopterygii</taxon>
        <taxon>Teleostei</taxon>
        <taxon>Osteoglossocephala</taxon>
        <taxon>Osteoglossomorpha</taxon>
        <taxon>Osteoglossiformes</taxon>
        <taxon>Osteoglossidae</taxon>
        <taxon>Scleropages</taxon>
    </lineage>
</organism>
<keyword evidence="4 7" id="KW-1133">Transmembrane helix</keyword>
<keyword evidence="7" id="KW-0999">Mitochondrion inner membrane</keyword>
<protein>
    <recommendedName>
        <fullName evidence="7">MICOS complex subunit</fullName>
    </recommendedName>
</protein>
<keyword evidence="3 7" id="KW-0812">Transmembrane</keyword>
<dbReference type="Proteomes" id="UP000694397">
    <property type="component" value="Chromosome 3"/>
</dbReference>
<evidence type="ECO:0000313" key="8">
    <source>
        <dbReference type="Ensembl" id="ENSSFOP00015078679.1"/>
    </source>
</evidence>
<keyword evidence="5 7" id="KW-0496">Mitochondrion</keyword>
<dbReference type="GeneTree" id="ENSGT00530000063666"/>
<dbReference type="AlphaFoldDB" id="A0A8C9WQV6"/>
<keyword evidence="6 7" id="KW-0472">Membrane</keyword>
<comment type="subcellular location">
    <subcellularLocation>
        <location evidence="7">Mitochondrion inner membrane</location>
    </subcellularLocation>
    <subcellularLocation>
        <location evidence="1">Mitochondrion membrane</location>
    </subcellularLocation>
</comment>
<evidence type="ECO:0000256" key="4">
    <source>
        <dbReference type="ARBA" id="ARBA00022989"/>
    </source>
</evidence>
<dbReference type="Pfam" id="PF09769">
    <property type="entry name" value="ApoO"/>
    <property type="match status" value="1"/>
</dbReference>
<dbReference type="PANTHER" id="PTHR14564">
    <property type="entry name" value="MICOS COMPLEX SUBUNIT MIC26 / MIC27 FAMILY MEMBER"/>
    <property type="match status" value="1"/>
</dbReference>
<evidence type="ECO:0000256" key="3">
    <source>
        <dbReference type="ARBA" id="ARBA00022692"/>
    </source>
</evidence>
<comment type="subunit">
    <text evidence="7">Component of the mitochondrial contact site and cristae organizing system (MICOS) complex.</text>
</comment>
<reference evidence="8" key="2">
    <citation type="submission" date="2025-08" db="UniProtKB">
        <authorList>
            <consortium name="Ensembl"/>
        </authorList>
    </citation>
    <scope>IDENTIFICATION</scope>
</reference>
<sequence>MYKVAGLATAPGAVGLMAGIVYAASEEKHDPILRTDELSLYTTPQEKSRCMEPEPSQLEQGMTLLRKAAEPYTTWCQQTVQAAVERSQGVYGTVKPKVENSIQFGKDSYEYLKDPPSGFYARAGVIGFAGILGLFLSRGSRIKKLIYPTGLMALSASLYYPQQAATIAKSTGDTLYEWSLQGYVAVETLWKAKANPKQVKEQVKYKDLLHCRHGAPLILCSSRTQTQHSQVSPHAPSVHLGSTFSCCSE</sequence>
<evidence type="ECO:0000256" key="5">
    <source>
        <dbReference type="ARBA" id="ARBA00023128"/>
    </source>
</evidence>
<keyword evidence="9" id="KW-1185">Reference proteome</keyword>
<name>A0A8C9WQV6_SCLFO</name>
<comment type="function">
    <text evidence="7">Component of the MICOS complex, a large protein complex of the mitochondrial inner membrane that plays crucial roles in the maintenance of crista junctions, inner membrane architecture, and formation of contact sites to the outer membrane.</text>
</comment>
<evidence type="ECO:0000256" key="2">
    <source>
        <dbReference type="ARBA" id="ARBA00010904"/>
    </source>
</evidence>
<proteinExistence type="inferred from homology"/>
<dbReference type="OrthoDB" id="9421762at2759"/>
<evidence type="ECO:0000256" key="6">
    <source>
        <dbReference type="ARBA" id="ARBA00023136"/>
    </source>
</evidence>
<reference evidence="8" key="3">
    <citation type="submission" date="2025-09" db="UniProtKB">
        <authorList>
            <consortium name="Ensembl"/>
        </authorList>
    </citation>
    <scope>IDENTIFICATION</scope>
</reference>
<comment type="similarity">
    <text evidence="2">Belongs to the apolipoprotein O/MICOS complex subunit Mic27 family.</text>
</comment>
<dbReference type="GO" id="GO:0042407">
    <property type="term" value="P:cristae formation"/>
    <property type="evidence" value="ECO:0007669"/>
    <property type="project" value="InterPro"/>
</dbReference>
<evidence type="ECO:0000256" key="7">
    <source>
        <dbReference type="RuleBase" id="RU363021"/>
    </source>
</evidence>
<dbReference type="InterPro" id="IPR019166">
    <property type="entry name" value="MIC26/MIC27"/>
</dbReference>
<evidence type="ECO:0000256" key="1">
    <source>
        <dbReference type="ARBA" id="ARBA00004325"/>
    </source>
</evidence>
<dbReference type="Ensembl" id="ENSSFOT00015073821.1">
    <property type="protein sequence ID" value="ENSSFOP00015078679.1"/>
    <property type="gene ID" value="ENSSFOG00015013529.2"/>
</dbReference>
<dbReference type="InterPro" id="IPR033182">
    <property type="entry name" value="MIC26/MIC27_animal"/>
</dbReference>